<dbReference type="Proteomes" id="UP000184363">
    <property type="component" value="Unassembled WGS sequence"/>
</dbReference>
<keyword evidence="2" id="KW-1133">Transmembrane helix</keyword>
<organism evidence="3 4">
    <name type="scientific">Pseudonocardia thermophila</name>
    <dbReference type="NCBI Taxonomy" id="1848"/>
    <lineage>
        <taxon>Bacteria</taxon>
        <taxon>Bacillati</taxon>
        <taxon>Actinomycetota</taxon>
        <taxon>Actinomycetes</taxon>
        <taxon>Pseudonocardiales</taxon>
        <taxon>Pseudonocardiaceae</taxon>
        <taxon>Pseudonocardia</taxon>
    </lineage>
</organism>
<feature type="transmembrane region" description="Helical" evidence="2">
    <location>
        <begin position="65"/>
        <end position="88"/>
    </location>
</feature>
<reference evidence="3 4" key="1">
    <citation type="submission" date="2016-11" db="EMBL/GenBank/DDBJ databases">
        <authorList>
            <person name="Jaros S."/>
            <person name="Januszkiewicz K."/>
            <person name="Wedrychowicz H."/>
        </authorList>
    </citation>
    <scope>NUCLEOTIDE SEQUENCE [LARGE SCALE GENOMIC DNA]</scope>
    <source>
        <strain evidence="3 4">DSM 43832</strain>
    </source>
</reference>
<name>A0A1M6PBD2_PSETH</name>
<evidence type="ECO:0000313" key="4">
    <source>
        <dbReference type="Proteomes" id="UP000184363"/>
    </source>
</evidence>
<gene>
    <name evidence="3" type="ORF">SAMN05443637_102164</name>
</gene>
<dbReference type="STRING" id="1848.SAMN05443637_102164"/>
<dbReference type="AlphaFoldDB" id="A0A1M6PBD2"/>
<feature type="compositionally biased region" description="Low complexity" evidence="1">
    <location>
        <begin position="33"/>
        <end position="46"/>
    </location>
</feature>
<dbReference type="EMBL" id="FRAP01000002">
    <property type="protein sequence ID" value="SHK05248.1"/>
    <property type="molecule type" value="Genomic_DNA"/>
</dbReference>
<evidence type="ECO:0000256" key="2">
    <source>
        <dbReference type="SAM" id="Phobius"/>
    </source>
</evidence>
<feature type="region of interest" description="Disordered" evidence="1">
    <location>
        <begin position="19"/>
        <end position="53"/>
    </location>
</feature>
<keyword evidence="2" id="KW-0472">Membrane</keyword>
<keyword evidence="4" id="KW-1185">Reference proteome</keyword>
<evidence type="ECO:0000313" key="3">
    <source>
        <dbReference type="EMBL" id="SHK05248.1"/>
    </source>
</evidence>
<proteinExistence type="predicted"/>
<evidence type="ECO:0000256" key="1">
    <source>
        <dbReference type="SAM" id="MobiDB-lite"/>
    </source>
</evidence>
<sequence>MPAAVLWDLEEVWPSRRQHAHDELCSSTPPPSTLSLLTETESTVSSSDDDPAVGAARRTALNEDWLATIVGLVLLLLVLAGVIPGWLIP</sequence>
<protein>
    <submittedName>
        <fullName evidence="3">Uncharacterized protein</fullName>
    </submittedName>
</protein>
<accession>A0A1M6PBD2</accession>
<keyword evidence="2" id="KW-0812">Transmembrane</keyword>